<reference evidence="1" key="1">
    <citation type="journal article" date="2013" name="Genome Biol.">
        <title>Draft genome of the mountain pine beetle, Dendroctonus ponderosae Hopkins, a major forest pest.</title>
        <authorList>
            <person name="Keeling C.I."/>
            <person name="Yuen M.M."/>
            <person name="Liao N.Y."/>
            <person name="Docking T.R."/>
            <person name="Chan S.K."/>
            <person name="Taylor G.A."/>
            <person name="Palmquist D.L."/>
            <person name="Jackman S.D."/>
            <person name="Nguyen A."/>
            <person name="Li M."/>
            <person name="Henderson H."/>
            <person name="Janes J.K."/>
            <person name="Zhao Y."/>
            <person name="Pandoh P."/>
            <person name="Moore R."/>
            <person name="Sperling F.A."/>
            <person name="Huber D.P."/>
            <person name="Birol I."/>
            <person name="Jones S.J."/>
            <person name="Bohlmann J."/>
        </authorList>
    </citation>
    <scope>NUCLEOTIDE SEQUENCE</scope>
</reference>
<sequence length="133" mass="15641">EDAKYWKCHCVLFSNSAIIQNFFFQTSSIQQIVQHFGVACTIPTSKPLDLWEEVKRRIRTQLLPNKQALMNKISEIWTNFPQNFVQKSIASIPRRRPKCYRNLNECHIKLTSLENCTVLSAFFTRKLFFGIKL</sequence>
<dbReference type="HOGENOM" id="CLU_157676_0_0_1"/>
<dbReference type="AlphaFoldDB" id="N6TYW2"/>
<dbReference type="Gene3D" id="3.30.420.10">
    <property type="entry name" value="Ribonuclease H-like superfamily/Ribonuclease H"/>
    <property type="match status" value="1"/>
</dbReference>
<name>N6TYW2_DENPD</name>
<gene>
    <name evidence="1" type="ORF">YQE_00293</name>
</gene>
<feature type="non-terminal residue" evidence="1">
    <location>
        <position position="1"/>
    </location>
</feature>
<protein>
    <submittedName>
        <fullName evidence="1">Uncharacterized protein</fullName>
    </submittedName>
</protein>
<organism evidence="1">
    <name type="scientific">Dendroctonus ponderosae</name>
    <name type="common">Mountain pine beetle</name>
    <dbReference type="NCBI Taxonomy" id="77166"/>
    <lineage>
        <taxon>Eukaryota</taxon>
        <taxon>Metazoa</taxon>
        <taxon>Ecdysozoa</taxon>
        <taxon>Arthropoda</taxon>
        <taxon>Hexapoda</taxon>
        <taxon>Insecta</taxon>
        <taxon>Pterygota</taxon>
        <taxon>Neoptera</taxon>
        <taxon>Endopterygota</taxon>
        <taxon>Coleoptera</taxon>
        <taxon>Polyphaga</taxon>
        <taxon>Cucujiformia</taxon>
        <taxon>Curculionidae</taxon>
        <taxon>Scolytinae</taxon>
        <taxon>Dendroctonus</taxon>
    </lineage>
</organism>
<evidence type="ECO:0000313" key="1">
    <source>
        <dbReference type="EMBL" id="ENN83348.1"/>
    </source>
</evidence>
<dbReference type="EMBL" id="KB735561">
    <property type="protein sequence ID" value="ENN83348.1"/>
    <property type="molecule type" value="Genomic_DNA"/>
</dbReference>
<proteinExistence type="predicted"/>
<dbReference type="InterPro" id="IPR036397">
    <property type="entry name" value="RNaseH_sf"/>
</dbReference>
<accession>N6TYW2</accession>
<dbReference type="GO" id="GO:0003676">
    <property type="term" value="F:nucleic acid binding"/>
    <property type="evidence" value="ECO:0007669"/>
    <property type="project" value="InterPro"/>
</dbReference>